<comment type="catalytic activity">
    <reaction evidence="8 9">
        <text>(R)-pantoate + beta-alanine + ATP = (R)-pantothenate + AMP + diphosphate + H(+)</text>
        <dbReference type="Rhea" id="RHEA:10912"/>
        <dbReference type="ChEBI" id="CHEBI:15378"/>
        <dbReference type="ChEBI" id="CHEBI:15980"/>
        <dbReference type="ChEBI" id="CHEBI:29032"/>
        <dbReference type="ChEBI" id="CHEBI:30616"/>
        <dbReference type="ChEBI" id="CHEBI:33019"/>
        <dbReference type="ChEBI" id="CHEBI:57966"/>
        <dbReference type="ChEBI" id="CHEBI:456215"/>
        <dbReference type="EC" id="6.3.2.1"/>
    </reaction>
</comment>
<evidence type="ECO:0000313" key="11">
    <source>
        <dbReference type="Proteomes" id="UP001235840"/>
    </source>
</evidence>
<evidence type="ECO:0000256" key="8">
    <source>
        <dbReference type="ARBA" id="ARBA00048258"/>
    </source>
</evidence>
<evidence type="ECO:0000256" key="5">
    <source>
        <dbReference type="ARBA" id="ARBA00022655"/>
    </source>
</evidence>
<dbReference type="HAMAP" id="MF_00158">
    <property type="entry name" value="PanC"/>
    <property type="match status" value="1"/>
</dbReference>
<dbReference type="PANTHER" id="PTHR21299:SF1">
    <property type="entry name" value="PANTOATE--BETA-ALANINE LIGASE"/>
    <property type="match status" value="1"/>
</dbReference>
<proteinExistence type="inferred from homology"/>
<evidence type="ECO:0000256" key="2">
    <source>
        <dbReference type="ARBA" id="ARBA00009256"/>
    </source>
</evidence>
<keyword evidence="3 9" id="KW-0963">Cytoplasm</keyword>
<dbReference type="InterPro" id="IPR003721">
    <property type="entry name" value="Pantoate_ligase"/>
</dbReference>
<comment type="subunit">
    <text evidence="9">Homodimer.</text>
</comment>
<dbReference type="EC" id="6.3.2.1" evidence="9"/>
<comment type="pathway">
    <text evidence="1 9">Cofactor biosynthesis; (R)-pantothenate biosynthesis; (R)-pantothenate from (R)-pantoate and beta-alanine: step 1/1.</text>
</comment>
<dbReference type="CDD" id="cd00560">
    <property type="entry name" value="PanC"/>
    <property type="match status" value="1"/>
</dbReference>
<dbReference type="InterPro" id="IPR014729">
    <property type="entry name" value="Rossmann-like_a/b/a_fold"/>
</dbReference>
<feature type="binding site" evidence="9">
    <location>
        <begin position="28"/>
        <end position="35"/>
    </location>
    <ligand>
        <name>ATP</name>
        <dbReference type="ChEBI" id="CHEBI:30616"/>
    </ligand>
</feature>
<gene>
    <name evidence="9" type="primary">panC</name>
    <name evidence="10" type="ORF">J2S11_001405</name>
</gene>
<dbReference type="NCBIfam" id="TIGR00018">
    <property type="entry name" value="panC"/>
    <property type="match status" value="1"/>
</dbReference>
<feature type="binding site" evidence="9">
    <location>
        <begin position="145"/>
        <end position="148"/>
    </location>
    <ligand>
        <name>ATP</name>
        <dbReference type="ChEBI" id="CHEBI:30616"/>
    </ligand>
</feature>
<comment type="subcellular location">
    <subcellularLocation>
        <location evidence="9">Cytoplasm</location>
    </subcellularLocation>
</comment>
<keyword evidence="11" id="KW-1185">Reference proteome</keyword>
<feature type="active site" description="Proton donor" evidence="9">
    <location>
        <position position="35"/>
    </location>
</feature>
<feature type="binding site" evidence="9">
    <location>
        <position position="59"/>
    </location>
    <ligand>
        <name>beta-alanine</name>
        <dbReference type="ChEBI" id="CHEBI:57966"/>
    </ligand>
</feature>
<comment type="function">
    <text evidence="9">Catalyzes the condensation of pantoate with beta-alanine in an ATP-dependent reaction via a pantoyl-adenylate intermediate.</text>
</comment>
<feature type="binding site" evidence="9">
    <location>
        <position position="174"/>
    </location>
    <ligand>
        <name>ATP</name>
        <dbReference type="ChEBI" id="CHEBI:30616"/>
    </ligand>
</feature>
<name>A0ABT9VWY1_9BACI</name>
<protein>
    <recommendedName>
        <fullName evidence="9">Pantothenate synthetase</fullName>
        <shortName evidence="9">PS</shortName>
        <ecNumber evidence="9">6.3.2.1</ecNumber>
    </recommendedName>
    <alternativeName>
        <fullName evidence="9">Pantoate--beta-alanine ligase</fullName>
    </alternativeName>
    <alternativeName>
        <fullName evidence="9">Pantoate-activating enzyme</fullName>
    </alternativeName>
</protein>
<dbReference type="RefSeq" id="WP_307392695.1">
    <property type="nucleotide sequence ID" value="NZ_BAAADK010000011.1"/>
</dbReference>
<sequence>MKIVRTIQEWRSIRRSFEQQTVGFVPTMGYLHDGHISLIKEVQQHADITVLSIFVNPLQFGQNEDYGSYPRDEEKDTNMAQLAGVDYVFIPDVKEMYPAPTRTKVHIEGITEQLCGRSRPGHFDGVATVVAKLFNIIQPDYACFGQKDAQQAAVIHQLITDLNIPVELIICPTIREEDGLARSSRNIYLDSEQRQHATILYEALRDGFKEVEAGERKTETVKANMFKKINSVSMAHIDYVDILSYPSLGGLSQLQGKILMAVAVRFGATRLIDNFIIEVNDQEVTLCFGI</sequence>
<keyword evidence="5 9" id="KW-0566">Pantothenate biosynthesis</keyword>
<reference evidence="10 11" key="1">
    <citation type="submission" date="2023-07" db="EMBL/GenBank/DDBJ databases">
        <title>Genomic Encyclopedia of Type Strains, Phase IV (KMG-IV): sequencing the most valuable type-strain genomes for metagenomic binning, comparative biology and taxonomic classification.</title>
        <authorList>
            <person name="Goeker M."/>
        </authorList>
    </citation>
    <scope>NUCLEOTIDE SEQUENCE [LARGE SCALE GENOMIC DNA]</scope>
    <source>
        <strain evidence="10 11">DSM 12751</strain>
    </source>
</reference>
<evidence type="ECO:0000256" key="4">
    <source>
        <dbReference type="ARBA" id="ARBA00022598"/>
    </source>
</evidence>
<evidence type="ECO:0000256" key="7">
    <source>
        <dbReference type="ARBA" id="ARBA00022840"/>
    </source>
</evidence>
<dbReference type="EMBL" id="JAUSTY010000005">
    <property type="protein sequence ID" value="MDQ0165504.1"/>
    <property type="molecule type" value="Genomic_DNA"/>
</dbReference>
<keyword evidence="7 9" id="KW-0067">ATP-binding</keyword>
<evidence type="ECO:0000256" key="9">
    <source>
        <dbReference type="HAMAP-Rule" id="MF_00158"/>
    </source>
</evidence>
<keyword evidence="6 9" id="KW-0547">Nucleotide-binding</keyword>
<evidence type="ECO:0000256" key="1">
    <source>
        <dbReference type="ARBA" id="ARBA00004990"/>
    </source>
</evidence>
<dbReference type="PANTHER" id="PTHR21299">
    <property type="entry name" value="CYTIDYLATE KINASE/PANTOATE-BETA-ALANINE LIGASE"/>
    <property type="match status" value="1"/>
</dbReference>
<dbReference type="NCBIfam" id="TIGR00125">
    <property type="entry name" value="cyt_tran_rel"/>
    <property type="match status" value="1"/>
</dbReference>
<dbReference type="Pfam" id="PF02569">
    <property type="entry name" value="Pantoate_ligase"/>
    <property type="match status" value="1"/>
</dbReference>
<comment type="similarity">
    <text evidence="2 9">Belongs to the pantothenate synthetase family.</text>
</comment>
<dbReference type="GO" id="GO:0004592">
    <property type="term" value="F:pantoate-beta-alanine ligase activity"/>
    <property type="evidence" value="ECO:0007669"/>
    <property type="project" value="UniProtKB-EC"/>
</dbReference>
<dbReference type="Gene3D" id="3.40.50.620">
    <property type="entry name" value="HUPs"/>
    <property type="match status" value="1"/>
</dbReference>
<organism evidence="10 11">
    <name type="scientific">Caldalkalibacillus horti</name>
    <dbReference type="NCBI Taxonomy" id="77523"/>
    <lineage>
        <taxon>Bacteria</taxon>
        <taxon>Bacillati</taxon>
        <taxon>Bacillota</taxon>
        <taxon>Bacilli</taxon>
        <taxon>Bacillales</taxon>
        <taxon>Bacillaceae</taxon>
        <taxon>Caldalkalibacillus</taxon>
    </lineage>
</organism>
<dbReference type="InterPro" id="IPR004821">
    <property type="entry name" value="Cyt_trans-like"/>
</dbReference>
<dbReference type="SUPFAM" id="SSF52374">
    <property type="entry name" value="Nucleotidylyl transferase"/>
    <property type="match status" value="1"/>
</dbReference>
<feature type="binding site" evidence="9">
    <location>
        <position position="151"/>
    </location>
    <ligand>
        <name>(R)-pantoate</name>
        <dbReference type="ChEBI" id="CHEBI:15980"/>
    </ligand>
</feature>
<dbReference type="Proteomes" id="UP001235840">
    <property type="component" value="Unassembled WGS sequence"/>
</dbReference>
<accession>A0ABT9VWY1</accession>
<comment type="miscellaneous">
    <text evidence="9">The reaction proceeds by a bi uni uni bi ping pong mechanism.</text>
</comment>
<evidence type="ECO:0000256" key="3">
    <source>
        <dbReference type="ARBA" id="ARBA00022490"/>
    </source>
</evidence>
<dbReference type="InterPro" id="IPR042176">
    <property type="entry name" value="Pantoate_ligase_C"/>
</dbReference>
<evidence type="ECO:0000313" key="10">
    <source>
        <dbReference type="EMBL" id="MDQ0165504.1"/>
    </source>
</evidence>
<dbReference type="Gene3D" id="3.30.1300.10">
    <property type="entry name" value="Pantoate-beta-alanine ligase, C-terminal domain"/>
    <property type="match status" value="1"/>
</dbReference>
<feature type="binding site" evidence="9">
    <location>
        <begin position="182"/>
        <end position="185"/>
    </location>
    <ligand>
        <name>ATP</name>
        <dbReference type="ChEBI" id="CHEBI:30616"/>
    </ligand>
</feature>
<evidence type="ECO:0000256" key="6">
    <source>
        <dbReference type="ARBA" id="ARBA00022741"/>
    </source>
</evidence>
<comment type="caution">
    <text evidence="10">The sequence shown here is derived from an EMBL/GenBank/DDBJ whole genome shotgun (WGS) entry which is preliminary data.</text>
</comment>
<feature type="binding site" evidence="9">
    <location>
        <position position="59"/>
    </location>
    <ligand>
        <name>(R)-pantoate</name>
        <dbReference type="ChEBI" id="CHEBI:15980"/>
    </ligand>
</feature>
<keyword evidence="4 9" id="KW-0436">Ligase</keyword>